<feature type="domain" description="Transcriptional regulator LacI/GalR-like sensor" evidence="5">
    <location>
        <begin position="197"/>
        <end position="355"/>
    </location>
</feature>
<proteinExistence type="predicted"/>
<organism evidence="6 7">
    <name type="scientific">Rubritalea tangerina</name>
    <dbReference type="NCBI Taxonomy" id="430798"/>
    <lineage>
        <taxon>Bacteria</taxon>
        <taxon>Pseudomonadati</taxon>
        <taxon>Verrucomicrobiota</taxon>
        <taxon>Verrucomicrobiia</taxon>
        <taxon>Verrucomicrobiales</taxon>
        <taxon>Rubritaleaceae</taxon>
        <taxon>Rubritalea</taxon>
    </lineage>
</organism>
<dbReference type="InterPro" id="IPR000524">
    <property type="entry name" value="Tscrpt_reg_HTH_GntR"/>
</dbReference>
<accession>A0ABW4ZDV9</accession>
<evidence type="ECO:0000259" key="4">
    <source>
        <dbReference type="Pfam" id="PF00392"/>
    </source>
</evidence>
<dbReference type="Proteomes" id="UP001597389">
    <property type="component" value="Unassembled WGS sequence"/>
</dbReference>
<keyword evidence="3" id="KW-0804">Transcription</keyword>
<keyword evidence="1" id="KW-0805">Transcription regulation</keyword>
<dbReference type="Pfam" id="PF13377">
    <property type="entry name" value="Peripla_BP_3"/>
    <property type="match status" value="1"/>
</dbReference>
<keyword evidence="7" id="KW-1185">Reference proteome</keyword>
<protein>
    <submittedName>
        <fullName evidence="6">Substrate-binding domain-containing protein</fullName>
    </submittedName>
</protein>
<dbReference type="InterPro" id="IPR046335">
    <property type="entry name" value="LacI/GalR-like_sensor"/>
</dbReference>
<dbReference type="SUPFAM" id="SSF46785">
    <property type="entry name" value="Winged helix' DNA-binding domain"/>
    <property type="match status" value="1"/>
</dbReference>
<comment type="caution">
    <text evidence="6">The sequence shown here is derived from an EMBL/GenBank/DDBJ whole genome shotgun (WGS) entry which is preliminary data.</text>
</comment>
<evidence type="ECO:0000256" key="3">
    <source>
        <dbReference type="ARBA" id="ARBA00023163"/>
    </source>
</evidence>
<name>A0ABW4ZDV9_9BACT</name>
<evidence type="ECO:0000256" key="2">
    <source>
        <dbReference type="ARBA" id="ARBA00023125"/>
    </source>
</evidence>
<feature type="domain" description="HTH gntR-type" evidence="4">
    <location>
        <begin position="11"/>
        <end position="57"/>
    </location>
</feature>
<keyword evidence="2" id="KW-0238">DNA-binding</keyword>
<dbReference type="InterPro" id="IPR036390">
    <property type="entry name" value="WH_DNA-bd_sf"/>
</dbReference>
<dbReference type="RefSeq" id="WP_377086950.1">
    <property type="nucleotide sequence ID" value="NZ_JBHSJL010000014.1"/>
</dbReference>
<evidence type="ECO:0000313" key="7">
    <source>
        <dbReference type="Proteomes" id="UP001597389"/>
    </source>
</evidence>
<dbReference type="InterPro" id="IPR028082">
    <property type="entry name" value="Peripla_BP_I"/>
</dbReference>
<evidence type="ECO:0000313" key="6">
    <source>
        <dbReference type="EMBL" id="MFD2160198.1"/>
    </source>
</evidence>
<evidence type="ECO:0000256" key="1">
    <source>
        <dbReference type="ARBA" id="ARBA00023015"/>
    </source>
</evidence>
<dbReference type="EMBL" id="JBHUJB010000073">
    <property type="protein sequence ID" value="MFD2160198.1"/>
    <property type="molecule type" value="Genomic_DNA"/>
</dbReference>
<dbReference type="InterPro" id="IPR036388">
    <property type="entry name" value="WH-like_DNA-bd_sf"/>
</dbReference>
<gene>
    <name evidence="6" type="ORF">ACFSW8_14945</name>
</gene>
<dbReference type="Pfam" id="PF00392">
    <property type="entry name" value="GntR"/>
    <property type="match status" value="1"/>
</dbReference>
<dbReference type="PRINTS" id="PR00035">
    <property type="entry name" value="HTHGNTR"/>
</dbReference>
<sequence>MKHTSILAQTTQVLRHSIHQGKWKLTLPSERKLALELEVGRTTLRRALEVVTEQGYLAPCEPGKARKIADPLPAAPDLHSPTQPALVVWLTTLTEEQMPHLILRAIANLRITLPNINAQLEVITLPTSLIHSPPEKLSAWAESLNAKVWLLQSLPQDVRSWFAHSPHHTIGLGASNQNESIPSISVDIAASGYHAIQQFIRKKHQSILLVVNDDQLGDNKRLADQFRQFFHENPSLSGECIVTQSSPTTLQQSLHNHFHTSQNPATAIIVDIPQNAFGTVTWLQQNGLRIPYDTSIVLLRSEPSITFITPKLAHYKAREDLFPKQAFQWISDLLSSGTCPQSQIQLIPDFIPGLSISNARSTTPCK</sequence>
<dbReference type="Gene3D" id="1.10.10.10">
    <property type="entry name" value="Winged helix-like DNA-binding domain superfamily/Winged helix DNA-binding domain"/>
    <property type="match status" value="1"/>
</dbReference>
<dbReference type="SUPFAM" id="SSF53822">
    <property type="entry name" value="Periplasmic binding protein-like I"/>
    <property type="match status" value="1"/>
</dbReference>
<dbReference type="Gene3D" id="3.40.50.2300">
    <property type="match status" value="1"/>
</dbReference>
<reference evidence="7" key="1">
    <citation type="journal article" date="2019" name="Int. J. Syst. Evol. Microbiol.">
        <title>The Global Catalogue of Microorganisms (GCM) 10K type strain sequencing project: providing services to taxonomists for standard genome sequencing and annotation.</title>
        <authorList>
            <consortium name="The Broad Institute Genomics Platform"/>
            <consortium name="The Broad Institute Genome Sequencing Center for Infectious Disease"/>
            <person name="Wu L."/>
            <person name="Ma J."/>
        </authorList>
    </citation>
    <scope>NUCLEOTIDE SEQUENCE [LARGE SCALE GENOMIC DNA]</scope>
    <source>
        <strain evidence="7">CCUG 57942</strain>
    </source>
</reference>
<evidence type="ECO:0000259" key="5">
    <source>
        <dbReference type="Pfam" id="PF13377"/>
    </source>
</evidence>